<name>A0A2T2WTZ9_9FIRM</name>
<keyword evidence="1" id="KW-0802">TPR repeat</keyword>
<dbReference type="Pfam" id="PF13414">
    <property type="entry name" value="TPR_11"/>
    <property type="match status" value="1"/>
</dbReference>
<feature type="repeat" description="TPR" evidence="1">
    <location>
        <begin position="84"/>
        <end position="117"/>
    </location>
</feature>
<sequence>MNNSNSTGTKTWDHEGQLWLAEGTQAWESGNRQEATEIFNRIMDEYPDRPEGYNKLGVMYAETGQLGKAEKYFLFALSKEARHVPSLTNLGNIYLERGQLDEAIKHYTLALQTDPEYPPAHRNLAIAYRRMGRIAPSVAHLKRSQRLETRQLRTRQTPRIPNQEQGEKVSPHRTRLWLRQWIWIILGVVLAIWLLGRGKL</sequence>
<dbReference type="Pfam" id="PF13432">
    <property type="entry name" value="TPR_16"/>
    <property type="match status" value="1"/>
</dbReference>
<evidence type="ECO:0000256" key="1">
    <source>
        <dbReference type="PROSITE-ProRule" id="PRU00339"/>
    </source>
</evidence>
<keyword evidence="2" id="KW-1133">Transmembrane helix</keyword>
<keyword evidence="2" id="KW-0812">Transmembrane</keyword>
<feature type="repeat" description="TPR" evidence="1">
    <location>
        <begin position="50"/>
        <end position="83"/>
    </location>
</feature>
<reference evidence="3 4" key="1">
    <citation type="journal article" date="2014" name="BMC Genomics">
        <title>Comparison of environmental and isolate Sulfobacillus genomes reveals diverse carbon, sulfur, nitrogen, and hydrogen metabolisms.</title>
        <authorList>
            <person name="Justice N.B."/>
            <person name="Norman A."/>
            <person name="Brown C.T."/>
            <person name="Singh A."/>
            <person name="Thomas B.C."/>
            <person name="Banfield J.F."/>
        </authorList>
    </citation>
    <scope>NUCLEOTIDE SEQUENCE [LARGE SCALE GENOMIC DNA]</scope>
    <source>
        <strain evidence="3">AMDSBA1</strain>
    </source>
</reference>
<gene>
    <name evidence="3" type="ORF">C7B43_16065</name>
</gene>
<dbReference type="InterPro" id="IPR019734">
    <property type="entry name" value="TPR_rpt"/>
</dbReference>
<dbReference type="PROSITE" id="PS50293">
    <property type="entry name" value="TPR_REGION"/>
    <property type="match status" value="1"/>
</dbReference>
<dbReference type="PANTHER" id="PTHR44523">
    <property type="entry name" value="TETRATRICOPEPTIDE REPEAT PROTEIN 13"/>
    <property type="match status" value="1"/>
</dbReference>
<dbReference type="PANTHER" id="PTHR44523:SF1">
    <property type="entry name" value="TETRATRICOPEPTIDE REPEAT PROTEIN 13"/>
    <property type="match status" value="1"/>
</dbReference>
<comment type="caution">
    <text evidence="3">The sequence shown here is derived from an EMBL/GenBank/DDBJ whole genome shotgun (WGS) entry which is preliminary data.</text>
</comment>
<evidence type="ECO:0000313" key="4">
    <source>
        <dbReference type="Proteomes" id="UP000242699"/>
    </source>
</evidence>
<dbReference type="SMART" id="SM00028">
    <property type="entry name" value="TPR"/>
    <property type="match status" value="4"/>
</dbReference>
<dbReference type="AlphaFoldDB" id="A0A2T2WTZ9"/>
<dbReference type="SUPFAM" id="SSF48452">
    <property type="entry name" value="TPR-like"/>
    <property type="match status" value="1"/>
</dbReference>
<dbReference type="PROSITE" id="PS50005">
    <property type="entry name" value="TPR"/>
    <property type="match status" value="2"/>
</dbReference>
<proteinExistence type="predicted"/>
<dbReference type="InterPro" id="IPR011990">
    <property type="entry name" value="TPR-like_helical_dom_sf"/>
</dbReference>
<evidence type="ECO:0000313" key="3">
    <source>
        <dbReference type="EMBL" id="PSR25714.1"/>
    </source>
</evidence>
<dbReference type="Gene3D" id="1.25.40.10">
    <property type="entry name" value="Tetratricopeptide repeat domain"/>
    <property type="match status" value="1"/>
</dbReference>
<accession>A0A2T2WTZ9</accession>
<dbReference type="Proteomes" id="UP000242699">
    <property type="component" value="Unassembled WGS sequence"/>
</dbReference>
<feature type="transmembrane region" description="Helical" evidence="2">
    <location>
        <begin position="176"/>
        <end position="196"/>
    </location>
</feature>
<protein>
    <submittedName>
        <fullName evidence="3">Uncharacterized protein</fullName>
    </submittedName>
</protein>
<dbReference type="EMBL" id="PXYT01000050">
    <property type="protein sequence ID" value="PSR25714.1"/>
    <property type="molecule type" value="Genomic_DNA"/>
</dbReference>
<organism evidence="3 4">
    <name type="scientific">Sulfobacillus benefaciens</name>
    <dbReference type="NCBI Taxonomy" id="453960"/>
    <lineage>
        <taxon>Bacteria</taxon>
        <taxon>Bacillati</taxon>
        <taxon>Bacillota</taxon>
        <taxon>Clostridia</taxon>
        <taxon>Eubacteriales</taxon>
        <taxon>Clostridiales Family XVII. Incertae Sedis</taxon>
        <taxon>Sulfobacillus</taxon>
    </lineage>
</organism>
<keyword evidence="2" id="KW-0472">Membrane</keyword>
<evidence type="ECO:0000256" key="2">
    <source>
        <dbReference type="SAM" id="Phobius"/>
    </source>
</evidence>